<dbReference type="SUPFAM" id="SSF53850">
    <property type="entry name" value="Periplasmic binding protein-like II"/>
    <property type="match status" value="1"/>
</dbReference>
<keyword evidence="4 14" id="KW-1133">Transmembrane helix</keyword>
<evidence type="ECO:0000256" key="10">
    <source>
        <dbReference type="ARBA" id="ARBA00023257"/>
    </source>
</evidence>
<proteinExistence type="predicted"/>
<dbReference type="Gene3D" id="3.40.190.10">
    <property type="entry name" value="Periplasmic binding protein-like II"/>
    <property type="match status" value="1"/>
</dbReference>
<evidence type="ECO:0000256" key="9">
    <source>
        <dbReference type="ARBA" id="ARBA00023180"/>
    </source>
</evidence>
<dbReference type="InterPro" id="IPR019594">
    <property type="entry name" value="Glu/Gly-bd"/>
</dbReference>
<organism evidence="18 19">
    <name type="scientific">Desmophyllum pertusum</name>
    <dbReference type="NCBI Taxonomy" id="174260"/>
    <lineage>
        <taxon>Eukaryota</taxon>
        <taxon>Metazoa</taxon>
        <taxon>Cnidaria</taxon>
        <taxon>Anthozoa</taxon>
        <taxon>Hexacorallia</taxon>
        <taxon>Scleractinia</taxon>
        <taxon>Caryophylliina</taxon>
        <taxon>Caryophylliidae</taxon>
        <taxon>Desmophyllum</taxon>
    </lineage>
</organism>
<dbReference type="Pfam" id="PF01094">
    <property type="entry name" value="ANF_receptor"/>
    <property type="match status" value="1"/>
</dbReference>
<keyword evidence="7 14" id="KW-0472">Membrane</keyword>
<evidence type="ECO:0000259" key="17">
    <source>
        <dbReference type="SMART" id="SM00918"/>
    </source>
</evidence>
<dbReference type="InterPro" id="IPR028082">
    <property type="entry name" value="Peripla_BP_I"/>
</dbReference>
<dbReference type="SMART" id="SM00079">
    <property type="entry name" value="PBPe"/>
    <property type="match status" value="1"/>
</dbReference>
<evidence type="ECO:0000256" key="5">
    <source>
        <dbReference type="ARBA" id="ARBA00023018"/>
    </source>
</evidence>
<dbReference type="Gene3D" id="1.10.287.70">
    <property type="match status" value="1"/>
</dbReference>
<sequence length="759" mass="85300">MSSTKLALLAILASVLIVLPAQGQRILKLGAIFSENNTGLDERVFRFAVNSINRQNVLSNITLNYSVKYAALDNSFENIYSANQLISEGVIAIIGPRTSTAVKATYSLCSKFHIPQISASATDPDFFYNFRRYNYLLRMSPDDIKMNFAMTDLIGHFKWKRMGILTSNSVYDMNALMEFKGLAEKKKWEILGLEHFPVTAGSPKVNATKELLNLREKGARVILLSCSADYVPQVLEQAEQLDMVKEWVWILTDAAISKTDTDIPYKEGLIGLRMPVTGRGQLFESVSAEWKNTGETAPINARSGRIYDAVLTIAKAIEQILAQNKSLTQPPVANGLCESNRKHVETWIDGRMLIGGMKKVDFSGIMSDVRFKGTGSPKEIIYDVVNYQSDEGWVKVGEFNDKYRSPLNMDRKRPIVWLDGELDTPKLASVELKYTKIKVLIALSPPFVMKKENYTVTDSGLGYEGFCIDLLNELREKLQFDYELELKESFGERQHDGTWNGIIGELTRKKASLAVSTLTISPEREKAVDFTQPYFSLGFKIIMKKTDMENKVNTWGFLDPFQKTLWIAIIASSVIVGIVVWIYDRLSPYGYHGRVVQSAEVTKEEAHAQNTLSFFHSFWAAAASYLEQGPDGFHPISHSGRATTLAWWFAISIFGATYTANLAAFLTINKYEHPIKNIEDLANQNRMKFGTAPGQLANMLRSALAPSLRETLGFHRPPWKTLEPNATYAIESAQNGKITLLFGTPLYWNMKCNASRVTR</sequence>
<evidence type="ECO:0000256" key="4">
    <source>
        <dbReference type="ARBA" id="ARBA00022989"/>
    </source>
</evidence>
<protein>
    <recommendedName>
        <fullName evidence="20">Glutamate receptor</fullName>
    </recommendedName>
</protein>
<feature type="chain" id="PRO_5040897767" description="Glutamate receptor" evidence="15">
    <location>
        <begin position="24"/>
        <end position="759"/>
    </location>
</feature>
<evidence type="ECO:0008006" key="20">
    <source>
        <dbReference type="Google" id="ProtNLM"/>
    </source>
</evidence>
<feature type="domain" description="Ionotropic glutamate receptor C-terminal" evidence="16">
    <location>
        <begin position="436"/>
        <end position="650"/>
    </location>
</feature>
<evidence type="ECO:0000259" key="16">
    <source>
        <dbReference type="SMART" id="SM00079"/>
    </source>
</evidence>
<dbReference type="Gene3D" id="3.40.50.2300">
    <property type="match status" value="2"/>
</dbReference>
<keyword evidence="3 14" id="KW-0812">Transmembrane</keyword>
<evidence type="ECO:0000256" key="2">
    <source>
        <dbReference type="ARBA" id="ARBA00022448"/>
    </source>
</evidence>
<keyword evidence="19" id="KW-1185">Reference proteome</keyword>
<reference evidence="18" key="1">
    <citation type="submission" date="2023-01" db="EMBL/GenBank/DDBJ databases">
        <title>Genome assembly of the deep-sea coral Lophelia pertusa.</title>
        <authorList>
            <person name="Herrera S."/>
            <person name="Cordes E."/>
        </authorList>
    </citation>
    <scope>NUCLEOTIDE SEQUENCE</scope>
    <source>
        <strain evidence="18">USNM1676648</strain>
        <tissue evidence="18">Polyp</tissue>
    </source>
</reference>
<comment type="caution">
    <text evidence="18">The sequence shown here is derived from an EMBL/GenBank/DDBJ whole genome shotgun (WGS) entry which is preliminary data.</text>
</comment>
<evidence type="ECO:0000256" key="3">
    <source>
        <dbReference type="ARBA" id="ARBA00022692"/>
    </source>
</evidence>
<keyword evidence="12" id="KW-0407">Ion channel</keyword>
<dbReference type="Proteomes" id="UP001163046">
    <property type="component" value="Unassembled WGS sequence"/>
</dbReference>
<name>A0A9X0CYS0_9CNID</name>
<keyword evidence="5" id="KW-0770">Synapse</keyword>
<evidence type="ECO:0000256" key="1">
    <source>
        <dbReference type="ARBA" id="ARBA00004141"/>
    </source>
</evidence>
<evidence type="ECO:0000256" key="6">
    <source>
        <dbReference type="ARBA" id="ARBA00023065"/>
    </source>
</evidence>
<keyword evidence="9" id="KW-0325">Glycoprotein</keyword>
<keyword evidence="11" id="KW-1071">Ligand-gated ion channel</keyword>
<evidence type="ECO:0000256" key="15">
    <source>
        <dbReference type="SAM" id="SignalP"/>
    </source>
</evidence>
<dbReference type="EMBL" id="MU826351">
    <property type="protein sequence ID" value="KAJ7380892.1"/>
    <property type="molecule type" value="Genomic_DNA"/>
</dbReference>
<dbReference type="InterPro" id="IPR001320">
    <property type="entry name" value="Iontro_rcpt_C"/>
</dbReference>
<evidence type="ECO:0000256" key="11">
    <source>
        <dbReference type="ARBA" id="ARBA00023286"/>
    </source>
</evidence>
<keyword evidence="6" id="KW-0406">Ion transport</keyword>
<evidence type="ECO:0000256" key="7">
    <source>
        <dbReference type="ARBA" id="ARBA00023136"/>
    </source>
</evidence>
<dbReference type="Pfam" id="PF10613">
    <property type="entry name" value="Lig_chan-Glu_bd"/>
    <property type="match status" value="1"/>
</dbReference>
<keyword evidence="10" id="KW-0628">Postsynaptic cell membrane</keyword>
<evidence type="ECO:0000313" key="18">
    <source>
        <dbReference type="EMBL" id="KAJ7380892.1"/>
    </source>
</evidence>
<dbReference type="SUPFAM" id="SSF53822">
    <property type="entry name" value="Periplasmic binding protein-like I"/>
    <property type="match status" value="1"/>
</dbReference>
<feature type="domain" description="Ionotropic glutamate receptor L-glutamate and glycine-binding" evidence="17">
    <location>
        <begin position="446"/>
        <end position="508"/>
    </location>
</feature>
<dbReference type="AlphaFoldDB" id="A0A9X0CYS0"/>
<evidence type="ECO:0000256" key="13">
    <source>
        <dbReference type="ARBA" id="ARBA00034100"/>
    </source>
</evidence>
<evidence type="ECO:0000256" key="12">
    <source>
        <dbReference type="ARBA" id="ARBA00023303"/>
    </source>
</evidence>
<keyword evidence="8" id="KW-0675">Receptor</keyword>
<dbReference type="Pfam" id="PF00060">
    <property type="entry name" value="Lig_chan"/>
    <property type="match status" value="1"/>
</dbReference>
<accession>A0A9X0CYS0</accession>
<dbReference type="PANTHER" id="PTHR18966">
    <property type="entry name" value="IONOTROPIC GLUTAMATE RECEPTOR"/>
    <property type="match status" value="1"/>
</dbReference>
<evidence type="ECO:0000313" key="19">
    <source>
        <dbReference type="Proteomes" id="UP001163046"/>
    </source>
</evidence>
<feature type="transmembrane region" description="Helical" evidence="14">
    <location>
        <begin position="645"/>
        <end position="668"/>
    </location>
</feature>
<evidence type="ECO:0000256" key="8">
    <source>
        <dbReference type="ARBA" id="ARBA00023170"/>
    </source>
</evidence>
<dbReference type="FunFam" id="3.40.190.10:FF:000024">
    <property type="entry name" value="Glutamate receptor, ionotropic, delta 1"/>
    <property type="match status" value="1"/>
</dbReference>
<comment type="subcellular location">
    <subcellularLocation>
        <location evidence="1">Membrane</location>
        <topology evidence="1">Multi-pass membrane protein</topology>
    </subcellularLocation>
    <subcellularLocation>
        <location evidence="13">Postsynaptic cell membrane</location>
    </subcellularLocation>
</comment>
<evidence type="ECO:0000256" key="14">
    <source>
        <dbReference type="SAM" id="Phobius"/>
    </source>
</evidence>
<dbReference type="OrthoDB" id="5984008at2759"/>
<gene>
    <name evidence="18" type="ORF">OS493_004475</name>
</gene>
<dbReference type="SMART" id="SM00918">
    <property type="entry name" value="Lig_chan-Glu_bd"/>
    <property type="match status" value="1"/>
</dbReference>
<dbReference type="GO" id="GO:0015276">
    <property type="term" value="F:ligand-gated monoatomic ion channel activity"/>
    <property type="evidence" value="ECO:0007669"/>
    <property type="project" value="InterPro"/>
</dbReference>
<dbReference type="InterPro" id="IPR001828">
    <property type="entry name" value="ANF_lig-bd_rcpt"/>
</dbReference>
<dbReference type="GO" id="GO:0045211">
    <property type="term" value="C:postsynaptic membrane"/>
    <property type="evidence" value="ECO:0007669"/>
    <property type="project" value="UniProtKB-SubCell"/>
</dbReference>
<feature type="transmembrane region" description="Helical" evidence="14">
    <location>
        <begin position="565"/>
        <end position="583"/>
    </location>
</feature>
<keyword evidence="15" id="KW-0732">Signal</keyword>
<keyword evidence="2" id="KW-0813">Transport</keyword>
<dbReference type="InterPro" id="IPR015683">
    <property type="entry name" value="Ionotropic_Glu_rcpt"/>
</dbReference>
<feature type="signal peptide" evidence="15">
    <location>
        <begin position="1"/>
        <end position="23"/>
    </location>
</feature>